<protein>
    <submittedName>
        <fullName evidence="3">Uncharacterized protein</fullName>
    </submittedName>
</protein>
<dbReference type="GO" id="GO:0005773">
    <property type="term" value="C:vacuole"/>
    <property type="evidence" value="ECO:0007669"/>
    <property type="project" value="GOC"/>
</dbReference>
<dbReference type="GO" id="GO:0034657">
    <property type="term" value="C:GID complex"/>
    <property type="evidence" value="ECO:0000318"/>
    <property type="project" value="GO_Central"/>
</dbReference>
<accession>A0A2R6WXV4</accession>
<organism evidence="3 4">
    <name type="scientific">Marchantia polymorpha</name>
    <name type="common">Common liverwort</name>
    <name type="synonym">Marchantia aquatica</name>
    <dbReference type="NCBI Taxonomy" id="3197"/>
    <lineage>
        <taxon>Eukaryota</taxon>
        <taxon>Viridiplantae</taxon>
        <taxon>Streptophyta</taxon>
        <taxon>Embryophyta</taxon>
        <taxon>Marchantiophyta</taxon>
        <taxon>Marchantiopsida</taxon>
        <taxon>Marchantiidae</taxon>
        <taxon>Marchantiales</taxon>
        <taxon>Marchantiaceae</taxon>
        <taxon>Marchantia</taxon>
    </lineage>
</organism>
<dbReference type="GO" id="GO:0006623">
    <property type="term" value="P:protein targeting to vacuole"/>
    <property type="evidence" value="ECO:0000318"/>
    <property type="project" value="GO_Central"/>
</dbReference>
<evidence type="ECO:0000256" key="2">
    <source>
        <dbReference type="SAM" id="MobiDB-lite"/>
    </source>
</evidence>
<gene>
    <name evidence="3" type="ORF">MARPO_0050s0129</name>
</gene>
<evidence type="ECO:0000313" key="3">
    <source>
        <dbReference type="EMBL" id="PTQ38687.1"/>
    </source>
</evidence>
<dbReference type="GO" id="GO:0043161">
    <property type="term" value="P:proteasome-mediated ubiquitin-dependent protein catabolic process"/>
    <property type="evidence" value="ECO:0000318"/>
    <property type="project" value="GO_Central"/>
</dbReference>
<reference evidence="4" key="1">
    <citation type="journal article" date="2017" name="Cell">
        <title>Insights into land plant evolution garnered from the Marchantia polymorpha genome.</title>
        <authorList>
            <person name="Bowman J.L."/>
            <person name="Kohchi T."/>
            <person name="Yamato K.T."/>
            <person name="Jenkins J."/>
            <person name="Shu S."/>
            <person name="Ishizaki K."/>
            <person name="Yamaoka S."/>
            <person name="Nishihama R."/>
            <person name="Nakamura Y."/>
            <person name="Berger F."/>
            <person name="Adam C."/>
            <person name="Aki S.S."/>
            <person name="Althoff F."/>
            <person name="Araki T."/>
            <person name="Arteaga-Vazquez M.A."/>
            <person name="Balasubrmanian S."/>
            <person name="Barry K."/>
            <person name="Bauer D."/>
            <person name="Boehm C.R."/>
            <person name="Briginshaw L."/>
            <person name="Caballero-Perez J."/>
            <person name="Catarino B."/>
            <person name="Chen F."/>
            <person name="Chiyoda S."/>
            <person name="Chovatia M."/>
            <person name="Davies K.M."/>
            <person name="Delmans M."/>
            <person name="Demura T."/>
            <person name="Dierschke T."/>
            <person name="Dolan L."/>
            <person name="Dorantes-Acosta A.E."/>
            <person name="Eklund D.M."/>
            <person name="Florent S.N."/>
            <person name="Flores-Sandoval E."/>
            <person name="Fujiyama A."/>
            <person name="Fukuzawa H."/>
            <person name="Galik B."/>
            <person name="Grimanelli D."/>
            <person name="Grimwood J."/>
            <person name="Grossniklaus U."/>
            <person name="Hamada T."/>
            <person name="Haseloff J."/>
            <person name="Hetherington A.J."/>
            <person name="Higo A."/>
            <person name="Hirakawa Y."/>
            <person name="Hundley H.N."/>
            <person name="Ikeda Y."/>
            <person name="Inoue K."/>
            <person name="Inoue S.I."/>
            <person name="Ishida S."/>
            <person name="Jia Q."/>
            <person name="Kakita M."/>
            <person name="Kanazawa T."/>
            <person name="Kawai Y."/>
            <person name="Kawashima T."/>
            <person name="Kennedy M."/>
            <person name="Kinose K."/>
            <person name="Kinoshita T."/>
            <person name="Kohara Y."/>
            <person name="Koide E."/>
            <person name="Komatsu K."/>
            <person name="Kopischke S."/>
            <person name="Kubo M."/>
            <person name="Kyozuka J."/>
            <person name="Lagercrantz U."/>
            <person name="Lin S.S."/>
            <person name="Lindquist E."/>
            <person name="Lipzen A.M."/>
            <person name="Lu C.W."/>
            <person name="De Luna E."/>
            <person name="Martienssen R.A."/>
            <person name="Minamino N."/>
            <person name="Mizutani M."/>
            <person name="Mizutani M."/>
            <person name="Mochizuki N."/>
            <person name="Monte I."/>
            <person name="Mosher R."/>
            <person name="Nagasaki H."/>
            <person name="Nakagami H."/>
            <person name="Naramoto S."/>
            <person name="Nishitani K."/>
            <person name="Ohtani M."/>
            <person name="Okamoto T."/>
            <person name="Okumura M."/>
            <person name="Phillips J."/>
            <person name="Pollak B."/>
            <person name="Reinders A."/>
            <person name="Rovekamp M."/>
            <person name="Sano R."/>
            <person name="Sawa S."/>
            <person name="Schmid M.W."/>
            <person name="Shirakawa M."/>
            <person name="Solano R."/>
            <person name="Spunde A."/>
            <person name="Suetsugu N."/>
            <person name="Sugano S."/>
            <person name="Sugiyama A."/>
            <person name="Sun R."/>
            <person name="Suzuki Y."/>
            <person name="Takenaka M."/>
            <person name="Takezawa D."/>
            <person name="Tomogane H."/>
            <person name="Tsuzuki M."/>
            <person name="Ueda T."/>
            <person name="Umeda M."/>
            <person name="Ward J.M."/>
            <person name="Watanabe Y."/>
            <person name="Yazaki K."/>
            <person name="Yokoyama R."/>
            <person name="Yoshitake Y."/>
            <person name="Yotsui I."/>
            <person name="Zachgo S."/>
            <person name="Schmutz J."/>
        </authorList>
    </citation>
    <scope>NUCLEOTIDE SEQUENCE [LARGE SCALE GENOMIC DNA]</scope>
    <source>
        <strain evidence="4">Tak-1</strain>
    </source>
</reference>
<proteinExistence type="inferred from homology"/>
<dbReference type="Proteomes" id="UP000244005">
    <property type="component" value="Unassembled WGS sequence"/>
</dbReference>
<feature type="region of interest" description="Disordered" evidence="2">
    <location>
        <begin position="1"/>
        <end position="64"/>
    </location>
</feature>
<evidence type="ECO:0000256" key="1">
    <source>
        <dbReference type="ARBA" id="ARBA00061469"/>
    </source>
</evidence>
<dbReference type="EMBL" id="KZ772722">
    <property type="protein sequence ID" value="PTQ38687.1"/>
    <property type="molecule type" value="Genomic_DNA"/>
</dbReference>
<evidence type="ECO:0000313" key="4">
    <source>
        <dbReference type="Proteomes" id="UP000244005"/>
    </source>
</evidence>
<feature type="compositionally biased region" description="Basic and acidic residues" evidence="2">
    <location>
        <begin position="15"/>
        <end position="24"/>
    </location>
</feature>
<dbReference type="Gramene" id="Mp3g13370.1">
    <property type="protein sequence ID" value="Mp3g13370.1.cds1"/>
    <property type="gene ID" value="Mp3g13370"/>
</dbReference>
<dbReference type="GO" id="GO:0045721">
    <property type="term" value="P:negative regulation of gluconeogenesis"/>
    <property type="evidence" value="ECO:0000318"/>
    <property type="project" value="GO_Central"/>
</dbReference>
<dbReference type="InterPro" id="IPR018618">
    <property type="entry name" value="GID4/10-like"/>
</dbReference>
<sequence length="255" mass="28840">MSMGGGRSQGANSDIDERAIDPQRSRLQYRIRSKYSGMPRRINSEDSESGPRAPPPHSMASAASSAAVDTRSSFLGVGQEFVGIYYDGIPADEWSVKVYIRGSDVERGSLCGELHEAVVDGAPGVVRIWEGEIIDNQNYTFFQSKWDVNWNLHKVQWNHLPEFQALEEEVESSGGLLPDTASGEYTYMRWRDYFDSVLIPPTGESRLHFVCFRRCDGKMHSRYQERFPSAIVHNLVLRPTIHGHSGYSFPTYQLQ</sequence>
<comment type="similarity">
    <text evidence="1">Belongs to the GID4/VID24 family.</text>
</comment>
<dbReference type="PANTHER" id="PTHR14534">
    <property type="entry name" value="VACUOLAR IMPORT AND DEGRADATION PROTEIN 24"/>
    <property type="match status" value="1"/>
</dbReference>
<dbReference type="OrthoDB" id="62at2759"/>
<dbReference type="Pfam" id="PF09783">
    <property type="entry name" value="Vac_ImportDeg"/>
    <property type="match status" value="1"/>
</dbReference>
<dbReference type="AlphaFoldDB" id="A0A2R6WXV4"/>
<dbReference type="GO" id="GO:0007039">
    <property type="term" value="P:protein catabolic process in the vacuole"/>
    <property type="evidence" value="ECO:0000318"/>
    <property type="project" value="GO_Central"/>
</dbReference>
<name>A0A2R6WXV4_MARPO</name>
<keyword evidence="4" id="KW-1185">Reference proteome</keyword>
<dbReference type="PANTHER" id="PTHR14534:SF3">
    <property type="entry name" value="GID COMPLEX SUBUNIT 4 HOMOLOG"/>
    <property type="match status" value="1"/>
</dbReference>